<keyword evidence="4 7" id="KW-0812">Transmembrane</keyword>
<feature type="transmembrane region" description="Helical" evidence="7">
    <location>
        <begin position="79"/>
        <end position="104"/>
    </location>
</feature>
<comment type="caution">
    <text evidence="8">The sequence shown here is derived from an EMBL/GenBank/DDBJ whole genome shotgun (WGS) entry which is preliminary data.</text>
</comment>
<dbReference type="InterPro" id="IPR050833">
    <property type="entry name" value="Poly_Biosynth_Transport"/>
</dbReference>
<proteinExistence type="inferred from homology"/>
<comment type="subcellular location">
    <subcellularLocation>
        <location evidence="1">Cell membrane</location>
        <topology evidence="1">Multi-pass membrane protein</topology>
    </subcellularLocation>
</comment>
<keyword evidence="5 7" id="KW-1133">Transmembrane helix</keyword>
<feature type="transmembrane region" description="Helical" evidence="7">
    <location>
        <begin position="304"/>
        <end position="328"/>
    </location>
</feature>
<feature type="transmembrane region" description="Helical" evidence="7">
    <location>
        <begin position="119"/>
        <end position="140"/>
    </location>
</feature>
<feature type="transmembrane region" description="Helical" evidence="7">
    <location>
        <begin position="368"/>
        <end position="389"/>
    </location>
</feature>
<dbReference type="Pfam" id="PF13440">
    <property type="entry name" value="Polysacc_synt_3"/>
    <property type="match status" value="1"/>
</dbReference>
<keyword evidence="9" id="KW-1185">Reference proteome</keyword>
<evidence type="ECO:0000256" key="2">
    <source>
        <dbReference type="ARBA" id="ARBA00007430"/>
    </source>
</evidence>
<feature type="transmembrane region" description="Helical" evidence="7">
    <location>
        <begin position="12"/>
        <end position="36"/>
    </location>
</feature>
<feature type="transmembrane region" description="Helical" evidence="7">
    <location>
        <begin position="340"/>
        <end position="361"/>
    </location>
</feature>
<evidence type="ECO:0000256" key="4">
    <source>
        <dbReference type="ARBA" id="ARBA00022692"/>
    </source>
</evidence>
<dbReference type="PANTHER" id="PTHR30250:SF10">
    <property type="entry name" value="LIPOPOLYSACCHARIDE BIOSYNTHESIS PROTEIN WZXC"/>
    <property type="match status" value="1"/>
</dbReference>
<evidence type="ECO:0000256" key="1">
    <source>
        <dbReference type="ARBA" id="ARBA00004651"/>
    </source>
</evidence>
<organism evidence="8 9">
    <name type="scientific">Marinospirillum insulare</name>
    <dbReference type="NCBI Taxonomy" id="217169"/>
    <lineage>
        <taxon>Bacteria</taxon>
        <taxon>Pseudomonadati</taxon>
        <taxon>Pseudomonadota</taxon>
        <taxon>Gammaproteobacteria</taxon>
        <taxon>Oceanospirillales</taxon>
        <taxon>Oceanospirillaceae</taxon>
        <taxon>Marinospirillum</taxon>
    </lineage>
</organism>
<evidence type="ECO:0000256" key="3">
    <source>
        <dbReference type="ARBA" id="ARBA00022475"/>
    </source>
</evidence>
<protein>
    <submittedName>
        <fullName evidence="8">O-antigen translocase</fullName>
    </submittedName>
</protein>
<accession>A0ABQ6A3J5</accession>
<reference evidence="9" key="1">
    <citation type="journal article" date="2019" name="Int. J. Syst. Evol. Microbiol.">
        <title>The Global Catalogue of Microorganisms (GCM) 10K type strain sequencing project: providing services to taxonomists for standard genome sequencing and annotation.</title>
        <authorList>
            <consortium name="The Broad Institute Genomics Platform"/>
            <consortium name="The Broad Institute Genome Sequencing Center for Infectious Disease"/>
            <person name="Wu L."/>
            <person name="Ma J."/>
        </authorList>
    </citation>
    <scope>NUCLEOTIDE SEQUENCE [LARGE SCALE GENOMIC DNA]</scope>
    <source>
        <strain evidence="9">NBRC 100033</strain>
    </source>
</reference>
<dbReference type="RefSeq" id="WP_027851134.1">
    <property type="nucleotide sequence ID" value="NZ_BSOR01000037.1"/>
</dbReference>
<keyword evidence="3" id="KW-1003">Cell membrane</keyword>
<sequence>MIKRFLPKSAYAKNVLTLMTGTGLAQAIPIAISPILTRIYSPEEFGVFALYMAIASILTVLVTGRYEMAILLPKKDRDAMSLVALSIILSFLVSIIILIVVIAFNGQLIAIMGVPELSIWLYWVPASTFLMGVYQSLNYWSNRKSHYRRLAISRVVQSSGTGAAQLAGALNNIGTSGLVGGQLIGQTLSTAVLGGLIYKEDKEHISTIKKLRVIALAKKYINFPKFLIVAHGFNTASGQMPTFLLSALFNSAAAGFFMLTQRVMAAPMTLVANAIGDVFRQEASYAYVNTGNCKDVYLGTFKRLLFISILPSVAFFFIAPDLFALIFGEKWRIAGEYAQILTPVFLLRFITSPLSAMFMIAEKQKLDLIWQVILLVTTSAAFFIGYLYASEKVALIFYSLAYSLLFIVNFFMTFNFASGNAKKLN</sequence>
<gene>
    <name evidence="8" type="primary">wzx</name>
    <name evidence="8" type="ORF">GCM10007878_21020</name>
</gene>
<evidence type="ECO:0000313" key="9">
    <source>
        <dbReference type="Proteomes" id="UP001156682"/>
    </source>
</evidence>
<dbReference type="PANTHER" id="PTHR30250">
    <property type="entry name" value="PST FAMILY PREDICTED COLANIC ACID TRANSPORTER"/>
    <property type="match status" value="1"/>
</dbReference>
<dbReference type="Proteomes" id="UP001156682">
    <property type="component" value="Unassembled WGS sequence"/>
</dbReference>
<feature type="transmembrane region" description="Helical" evidence="7">
    <location>
        <begin position="395"/>
        <end position="417"/>
    </location>
</feature>
<dbReference type="EMBL" id="BSOR01000037">
    <property type="protein sequence ID" value="GLR64664.1"/>
    <property type="molecule type" value="Genomic_DNA"/>
</dbReference>
<feature type="transmembrane region" description="Helical" evidence="7">
    <location>
        <begin position="48"/>
        <end position="67"/>
    </location>
</feature>
<evidence type="ECO:0000256" key="6">
    <source>
        <dbReference type="ARBA" id="ARBA00023136"/>
    </source>
</evidence>
<evidence type="ECO:0000256" key="5">
    <source>
        <dbReference type="ARBA" id="ARBA00022989"/>
    </source>
</evidence>
<name>A0ABQ6A3J5_9GAMM</name>
<comment type="similarity">
    <text evidence="2">Belongs to the polysaccharide synthase family.</text>
</comment>
<keyword evidence="6 7" id="KW-0472">Membrane</keyword>
<evidence type="ECO:0000256" key="7">
    <source>
        <dbReference type="SAM" id="Phobius"/>
    </source>
</evidence>
<evidence type="ECO:0000313" key="8">
    <source>
        <dbReference type="EMBL" id="GLR64664.1"/>
    </source>
</evidence>